<dbReference type="InterPro" id="IPR013324">
    <property type="entry name" value="RNA_pol_sigma_r3/r4-like"/>
</dbReference>
<keyword evidence="3" id="KW-0731">Sigma factor</keyword>
<evidence type="ECO:0000313" key="8">
    <source>
        <dbReference type="Proteomes" id="UP000198964"/>
    </source>
</evidence>
<keyword evidence="2" id="KW-0805">Transcription regulation</keyword>
<dbReference type="InterPro" id="IPR013249">
    <property type="entry name" value="RNA_pol_sigma70_r4_t2"/>
</dbReference>
<dbReference type="InterPro" id="IPR036388">
    <property type="entry name" value="WH-like_DNA-bd_sf"/>
</dbReference>
<dbReference type="GO" id="GO:0016987">
    <property type="term" value="F:sigma factor activity"/>
    <property type="evidence" value="ECO:0007669"/>
    <property type="project" value="UniProtKB-KW"/>
</dbReference>
<dbReference type="SUPFAM" id="SSF88946">
    <property type="entry name" value="Sigma2 domain of RNA polymerase sigma factors"/>
    <property type="match status" value="1"/>
</dbReference>
<evidence type="ECO:0000259" key="5">
    <source>
        <dbReference type="Pfam" id="PF04542"/>
    </source>
</evidence>
<dbReference type="PANTHER" id="PTHR43133:SF46">
    <property type="entry name" value="RNA POLYMERASE SIGMA-70 FACTOR ECF SUBFAMILY"/>
    <property type="match status" value="1"/>
</dbReference>
<evidence type="ECO:0000256" key="2">
    <source>
        <dbReference type="ARBA" id="ARBA00023015"/>
    </source>
</evidence>
<dbReference type="NCBIfam" id="TIGR02937">
    <property type="entry name" value="sigma70-ECF"/>
    <property type="match status" value="1"/>
</dbReference>
<dbReference type="RefSeq" id="WP_093920394.1">
    <property type="nucleotide sequence ID" value="NZ_FONW01000007.1"/>
</dbReference>
<evidence type="ECO:0000256" key="3">
    <source>
        <dbReference type="ARBA" id="ARBA00023082"/>
    </source>
</evidence>
<keyword evidence="8" id="KW-1185">Reference proteome</keyword>
<comment type="similarity">
    <text evidence="1">Belongs to the sigma-70 factor family. ECF subfamily.</text>
</comment>
<feature type="domain" description="RNA polymerase sigma factor 70 region 4 type 2" evidence="6">
    <location>
        <begin position="119"/>
        <end position="170"/>
    </location>
</feature>
<dbReference type="AlphaFoldDB" id="A0A1I2J369"/>
<dbReference type="Pfam" id="PF08281">
    <property type="entry name" value="Sigma70_r4_2"/>
    <property type="match status" value="1"/>
</dbReference>
<name>A0A1I2J369_9BACT</name>
<dbReference type="STRING" id="655355.SAMN05216283_10757"/>
<dbReference type="InterPro" id="IPR007627">
    <property type="entry name" value="RNA_pol_sigma70_r2"/>
</dbReference>
<dbReference type="Gene3D" id="1.10.1740.10">
    <property type="match status" value="1"/>
</dbReference>
<dbReference type="PANTHER" id="PTHR43133">
    <property type="entry name" value="RNA POLYMERASE ECF-TYPE SIGMA FACTO"/>
    <property type="match status" value="1"/>
</dbReference>
<dbReference type="InterPro" id="IPR014327">
    <property type="entry name" value="RNA_pol_sigma70_bacteroid"/>
</dbReference>
<dbReference type="Proteomes" id="UP000198964">
    <property type="component" value="Unassembled WGS sequence"/>
</dbReference>
<dbReference type="Gene3D" id="1.10.10.10">
    <property type="entry name" value="Winged helix-like DNA-binding domain superfamily/Winged helix DNA-binding domain"/>
    <property type="match status" value="1"/>
</dbReference>
<gene>
    <name evidence="7" type="ORF">SAMN05216283_10757</name>
</gene>
<evidence type="ECO:0000256" key="4">
    <source>
        <dbReference type="ARBA" id="ARBA00023163"/>
    </source>
</evidence>
<evidence type="ECO:0000313" key="7">
    <source>
        <dbReference type="EMBL" id="SFF47171.1"/>
    </source>
</evidence>
<sequence length="186" mass="22333">MFDISEKDIIKGLIKGDMSSFRQLFDKKYTLFHSFTMGMVKDSWLAEDITQNIFLKVWLNREKLDPNKSIHNYLYVLAKNEIRDHFRLKVNMHTEEIQENQRIQTEDFEGTLDMETMRAQISKIVAHMPEQRRKIFTLSREQMLSNNEIAEHLQLSIRTVEKHISLALKDIRKHLSSFHHFLFLFY</sequence>
<dbReference type="NCBIfam" id="TIGR02985">
    <property type="entry name" value="Sig70_bacteroi1"/>
    <property type="match status" value="1"/>
</dbReference>
<dbReference type="GO" id="GO:0003677">
    <property type="term" value="F:DNA binding"/>
    <property type="evidence" value="ECO:0007669"/>
    <property type="project" value="InterPro"/>
</dbReference>
<feature type="domain" description="RNA polymerase sigma-70 region 2" evidence="5">
    <location>
        <begin position="25"/>
        <end position="87"/>
    </location>
</feature>
<reference evidence="7 8" key="1">
    <citation type="submission" date="2016-10" db="EMBL/GenBank/DDBJ databases">
        <authorList>
            <person name="de Groot N.N."/>
        </authorList>
    </citation>
    <scope>NUCLEOTIDE SEQUENCE [LARGE SCALE GENOMIC DNA]</scope>
    <source>
        <strain evidence="7 8">CGMCC 1.9156</strain>
    </source>
</reference>
<dbReference type="GO" id="GO:0006352">
    <property type="term" value="P:DNA-templated transcription initiation"/>
    <property type="evidence" value="ECO:0007669"/>
    <property type="project" value="InterPro"/>
</dbReference>
<organism evidence="7 8">
    <name type="scientific">Sunxiuqinia elliptica</name>
    <dbReference type="NCBI Taxonomy" id="655355"/>
    <lineage>
        <taxon>Bacteria</taxon>
        <taxon>Pseudomonadati</taxon>
        <taxon>Bacteroidota</taxon>
        <taxon>Bacteroidia</taxon>
        <taxon>Marinilabiliales</taxon>
        <taxon>Prolixibacteraceae</taxon>
        <taxon>Sunxiuqinia</taxon>
    </lineage>
</organism>
<keyword evidence="4" id="KW-0804">Transcription</keyword>
<evidence type="ECO:0000256" key="1">
    <source>
        <dbReference type="ARBA" id="ARBA00010641"/>
    </source>
</evidence>
<dbReference type="SUPFAM" id="SSF88659">
    <property type="entry name" value="Sigma3 and sigma4 domains of RNA polymerase sigma factors"/>
    <property type="match status" value="1"/>
</dbReference>
<proteinExistence type="inferred from homology"/>
<accession>A0A1I2J369</accession>
<dbReference type="EMBL" id="FONW01000007">
    <property type="protein sequence ID" value="SFF47171.1"/>
    <property type="molecule type" value="Genomic_DNA"/>
</dbReference>
<evidence type="ECO:0000259" key="6">
    <source>
        <dbReference type="Pfam" id="PF08281"/>
    </source>
</evidence>
<dbReference type="InterPro" id="IPR014284">
    <property type="entry name" value="RNA_pol_sigma-70_dom"/>
</dbReference>
<dbReference type="Pfam" id="PF04542">
    <property type="entry name" value="Sigma70_r2"/>
    <property type="match status" value="1"/>
</dbReference>
<dbReference type="InterPro" id="IPR039425">
    <property type="entry name" value="RNA_pol_sigma-70-like"/>
</dbReference>
<dbReference type="InterPro" id="IPR013325">
    <property type="entry name" value="RNA_pol_sigma_r2"/>
</dbReference>
<protein>
    <submittedName>
        <fullName evidence="7">RNA polymerase sigma-70 factor, ECF subfamily</fullName>
    </submittedName>
</protein>